<keyword evidence="2" id="KW-1185">Reference proteome</keyword>
<organism evidence="1 2">
    <name type="scientific">Gemmata obscuriglobus</name>
    <dbReference type="NCBI Taxonomy" id="114"/>
    <lineage>
        <taxon>Bacteria</taxon>
        <taxon>Pseudomonadati</taxon>
        <taxon>Planctomycetota</taxon>
        <taxon>Planctomycetia</taxon>
        <taxon>Gemmatales</taxon>
        <taxon>Gemmataceae</taxon>
        <taxon>Gemmata</taxon>
    </lineage>
</organism>
<sequence length="99" mass="10766">MRAAGADAGCAEQVAQAELVRDLFADRFWFVVPDPAWLTADVRALANHIYDGHAFEHMPILADALQDAGCESGRVLDHCRGPAPHARGCWVIDLVLGKE</sequence>
<dbReference type="OrthoDB" id="286822at2"/>
<protein>
    <submittedName>
        <fullName evidence="1">Uncharacterized protein</fullName>
    </submittedName>
</protein>
<name>A0A2Z3H6M6_9BACT</name>
<evidence type="ECO:0000313" key="2">
    <source>
        <dbReference type="Proteomes" id="UP000245802"/>
    </source>
</evidence>
<dbReference type="AlphaFoldDB" id="A0A2Z3H6M6"/>
<accession>A0A2Z3H6M6</accession>
<proteinExistence type="predicted"/>
<dbReference type="KEGG" id="gog:C1280_35020"/>
<reference evidence="1 2" key="1">
    <citation type="submission" date="2018-01" db="EMBL/GenBank/DDBJ databases">
        <title>G. obscuriglobus.</title>
        <authorList>
            <person name="Franke J."/>
            <person name="Blomberg W."/>
            <person name="Selmecki A."/>
        </authorList>
    </citation>
    <scope>NUCLEOTIDE SEQUENCE [LARGE SCALE GENOMIC DNA]</scope>
    <source>
        <strain evidence="1 2">DSM 5831</strain>
    </source>
</reference>
<evidence type="ECO:0000313" key="1">
    <source>
        <dbReference type="EMBL" id="AWM42519.1"/>
    </source>
</evidence>
<dbReference type="Proteomes" id="UP000245802">
    <property type="component" value="Chromosome"/>
</dbReference>
<dbReference type="EMBL" id="CP025958">
    <property type="protein sequence ID" value="AWM42519.1"/>
    <property type="molecule type" value="Genomic_DNA"/>
</dbReference>
<gene>
    <name evidence="1" type="ORF">C1280_35020</name>
</gene>